<keyword evidence="6" id="KW-1185">Reference proteome</keyword>
<evidence type="ECO:0000259" key="4">
    <source>
        <dbReference type="PROSITE" id="PS50995"/>
    </source>
</evidence>
<evidence type="ECO:0000256" key="3">
    <source>
        <dbReference type="ARBA" id="ARBA00023163"/>
    </source>
</evidence>
<sequence length="148" mass="16214">MSDLTDAELRALPLGRLLLQAHRRAQAASLAKLQASGHAEIRLGHVPVLTNLDPDGTRITDLAARAGMTRQMTGRLVKELESLDYVRSRPHETDQRAVVVSLTERGERFLVEAPSAMAAVDRDFASLLGPADLTHLREMLLRIAEADS</sequence>
<dbReference type="InterPro" id="IPR023187">
    <property type="entry name" value="Tscrpt_reg_MarR-type_CS"/>
</dbReference>
<dbReference type="SUPFAM" id="SSF46785">
    <property type="entry name" value="Winged helix' DNA-binding domain"/>
    <property type="match status" value="1"/>
</dbReference>
<comment type="caution">
    <text evidence="5">The sequence shown here is derived from an EMBL/GenBank/DDBJ whole genome shotgun (WGS) entry which is preliminary data.</text>
</comment>
<dbReference type="PROSITE" id="PS50995">
    <property type="entry name" value="HTH_MARR_2"/>
    <property type="match status" value="1"/>
</dbReference>
<dbReference type="Pfam" id="PF12802">
    <property type="entry name" value="MarR_2"/>
    <property type="match status" value="1"/>
</dbReference>
<dbReference type="PANTHER" id="PTHR33164:SF99">
    <property type="entry name" value="MARR FAMILY REGULATORY PROTEIN"/>
    <property type="match status" value="1"/>
</dbReference>
<dbReference type="RefSeq" id="WP_345139762.1">
    <property type="nucleotide sequence ID" value="NZ_BAABAT010000051.1"/>
</dbReference>
<proteinExistence type="predicted"/>
<dbReference type="PROSITE" id="PS01117">
    <property type="entry name" value="HTH_MARR_1"/>
    <property type="match status" value="1"/>
</dbReference>
<dbReference type="InterPro" id="IPR036388">
    <property type="entry name" value="WH-like_DNA-bd_sf"/>
</dbReference>
<evidence type="ECO:0000256" key="2">
    <source>
        <dbReference type="ARBA" id="ARBA00023125"/>
    </source>
</evidence>
<dbReference type="InterPro" id="IPR039422">
    <property type="entry name" value="MarR/SlyA-like"/>
</dbReference>
<evidence type="ECO:0000313" key="6">
    <source>
        <dbReference type="Proteomes" id="UP001500620"/>
    </source>
</evidence>
<accession>A0ABP8DRE6</accession>
<dbReference type="EMBL" id="BAABAT010000051">
    <property type="protein sequence ID" value="GAA4262323.1"/>
    <property type="molecule type" value="Genomic_DNA"/>
</dbReference>
<keyword evidence="1" id="KW-0805">Transcription regulation</keyword>
<reference evidence="6" key="1">
    <citation type="journal article" date="2019" name="Int. J. Syst. Evol. Microbiol.">
        <title>The Global Catalogue of Microorganisms (GCM) 10K type strain sequencing project: providing services to taxonomists for standard genome sequencing and annotation.</title>
        <authorList>
            <consortium name="The Broad Institute Genomics Platform"/>
            <consortium name="The Broad Institute Genome Sequencing Center for Infectious Disease"/>
            <person name="Wu L."/>
            <person name="Ma J."/>
        </authorList>
    </citation>
    <scope>NUCLEOTIDE SEQUENCE [LARGE SCALE GENOMIC DNA]</scope>
    <source>
        <strain evidence="6">JCM 17441</strain>
    </source>
</reference>
<organism evidence="5 6">
    <name type="scientific">Dactylosporangium darangshiense</name>
    <dbReference type="NCBI Taxonomy" id="579108"/>
    <lineage>
        <taxon>Bacteria</taxon>
        <taxon>Bacillati</taxon>
        <taxon>Actinomycetota</taxon>
        <taxon>Actinomycetes</taxon>
        <taxon>Micromonosporales</taxon>
        <taxon>Micromonosporaceae</taxon>
        <taxon>Dactylosporangium</taxon>
    </lineage>
</organism>
<dbReference type="Proteomes" id="UP001500620">
    <property type="component" value="Unassembled WGS sequence"/>
</dbReference>
<name>A0ABP8DRE6_9ACTN</name>
<keyword evidence="3" id="KW-0804">Transcription</keyword>
<evidence type="ECO:0000256" key="1">
    <source>
        <dbReference type="ARBA" id="ARBA00023015"/>
    </source>
</evidence>
<evidence type="ECO:0000313" key="5">
    <source>
        <dbReference type="EMBL" id="GAA4262323.1"/>
    </source>
</evidence>
<dbReference type="Gene3D" id="1.10.10.10">
    <property type="entry name" value="Winged helix-like DNA-binding domain superfamily/Winged helix DNA-binding domain"/>
    <property type="match status" value="1"/>
</dbReference>
<keyword evidence="2" id="KW-0238">DNA-binding</keyword>
<dbReference type="InterPro" id="IPR036390">
    <property type="entry name" value="WH_DNA-bd_sf"/>
</dbReference>
<feature type="domain" description="HTH marR-type" evidence="4">
    <location>
        <begin position="11"/>
        <end position="145"/>
    </location>
</feature>
<dbReference type="SMART" id="SM00347">
    <property type="entry name" value="HTH_MARR"/>
    <property type="match status" value="1"/>
</dbReference>
<dbReference type="PANTHER" id="PTHR33164">
    <property type="entry name" value="TRANSCRIPTIONAL REGULATOR, MARR FAMILY"/>
    <property type="match status" value="1"/>
</dbReference>
<gene>
    <name evidence="5" type="ORF">GCM10022255_098530</name>
</gene>
<dbReference type="InterPro" id="IPR000835">
    <property type="entry name" value="HTH_MarR-typ"/>
</dbReference>
<protein>
    <recommendedName>
        <fullName evidence="4">HTH marR-type domain-containing protein</fullName>
    </recommendedName>
</protein>